<dbReference type="SMART" id="SM01234">
    <property type="entry name" value="Haemolytic"/>
    <property type="match status" value="1"/>
</dbReference>
<accession>A0A0M4CS82</accession>
<dbReference type="STRING" id="931089.CDES_14160"/>
<dbReference type="InterPro" id="IPR002696">
    <property type="entry name" value="Membr_insert_effic_factor_YidD"/>
</dbReference>
<dbReference type="GO" id="GO:0005886">
    <property type="term" value="C:plasma membrane"/>
    <property type="evidence" value="ECO:0007669"/>
    <property type="project" value="UniProtKB-SubCell"/>
</dbReference>
<evidence type="ECO:0000313" key="2">
    <source>
        <dbReference type="EMBL" id="ALC07155.1"/>
    </source>
</evidence>
<dbReference type="PANTHER" id="PTHR33383">
    <property type="entry name" value="MEMBRANE PROTEIN INSERTION EFFICIENCY FACTOR-RELATED"/>
    <property type="match status" value="1"/>
</dbReference>
<gene>
    <name evidence="2" type="ORF">CDES_14160</name>
</gene>
<proteinExistence type="inferred from homology"/>
<organism evidence="2 3">
    <name type="scientific">Corynebacterium deserti GIMN1.010</name>
    <dbReference type="NCBI Taxonomy" id="931089"/>
    <lineage>
        <taxon>Bacteria</taxon>
        <taxon>Bacillati</taxon>
        <taxon>Actinomycetota</taxon>
        <taxon>Actinomycetes</taxon>
        <taxon>Mycobacteriales</taxon>
        <taxon>Corynebacteriaceae</taxon>
        <taxon>Corynebacterium</taxon>
    </lineage>
</organism>
<comment type="similarity">
    <text evidence="1">Belongs to the UPF0161 family.</text>
</comment>
<dbReference type="Proteomes" id="UP000068067">
    <property type="component" value="Chromosome"/>
</dbReference>
<keyword evidence="1" id="KW-0472">Membrane</keyword>
<evidence type="ECO:0000313" key="3">
    <source>
        <dbReference type="Proteomes" id="UP000068067"/>
    </source>
</evidence>
<protein>
    <recommendedName>
        <fullName evidence="1">Putative membrane protein insertion efficiency factor</fullName>
    </recommendedName>
</protein>
<sequence>MCAHQSDDPFDIPEPQGPAAKAAASAVRFYQKYLSGLKMGSTCRFDPVCSTYALKAVSVHGAVKGTILATARLSKCGPWHPGGFDPVPNRGFWTTETVT</sequence>
<dbReference type="RefSeq" id="WP_082353484.1">
    <property type="nucleotide sequence ID" value="NZ_CP009220.1"/>
</dbReference>
<dbReference type="KEGG" id="cdx:CDES_14160"/>
<reference evidence="2 3" key="1">
    <citation type="submission" date="2014-08" db="EMBL/GenBank/DDBJ databases">
        <title>Complete genome sequence of Corynebacterium deserti GIMN1.010 (=DSM 45689), isolated from desert sand in western China.</title>
        <authorList>
            <person name="Ruckert C."/>
            <person name="Albersmeier A."/>
            <person name="Kalinowski J."/>
        </authorList>
    </citation>
    <scope>NUCLEOTIDE SEQUENCE [LARGE SCALE GENOMIC DNA]</scope>
    <source>
        <strain evidence="2 3">GIMN1.010</strain>
    </source>
</reference>
<name>A0A0M4CS82_9CORY</name>
<comment type="function">
    <text evidence="1">Could be involved in insertion of integral membrane proteins into the membrane.</text>
</comment>
<dbReference type="PATRIC" id="fig|931089.4.peg.2863"/>
<keyword evidence="3" id="KW-1185">Reference proteome</keyword>
<dbReference type="PANTHER" id="PTHR33383:SF1">
    <property type="entry name" value="MEMBRANE PROTEIN INSERTION EFFICIENCY FACTOR-RELATED"/>
    <property type="match status" value="1"/>
</dbReference>
<comment type="subcellular location">
    <subcellularLocation>
        <location evidence="1">Cell membrane</location>
        <topology evidence="1">Peripheral membrane protein</topology>
        <orientation evidence="1">Cytoplasmic side</orientation>
    </subcellularLocation>
</comment>
<dbReference type="Pfam" id="PF01809">
    <property type="entry name" value="YidD"/>
    <property type="match status" value="1"/>
</dbReference>
<dbReference type="EMBL" id="CP009220">
    <property type="protein sequence ID" value="ALC07155.1"/>
    <property type="molecule type" value="Genomic_DNA"/>
</dbReference>
<dbReference type="OrthoDB" id="9801753at2"/>
<keyword evidence="1" id="KW-1003">Cell membrane</keyword>
<evidence type="ECO:0000256" key="1">
    <source>
        <dbReference type="HAMAP-Rule" id="MF_00386"/>
    </source>
</evidence>
<dbReference type="HAMAP" id="MF_00386">
    <property type="entry name" value="UPF0161_YidD"/>
    <property type="match status" value="1"/>
</dbReference>
<dbReference type="AlphaFoldDB" id="A0A0M4CS82"/>
<dbReference type="NCBIfam" id="TIGR00278">
    <property type="entry name" value="membrane protein insertion efficiency factor YidD"/>
    <property type="match status" value="1"/>
</dbReference>